<comment type="similarity">
    <text evidence="1 8">Belongs to the NTAQ1 family.</text>
</comment>
<dbReference type="GO" id="GO:0008418">
    <property type="term" value="F:protein-N-terminal asparagine amidohydrolase activity"/>
    <property type="evidence" value="ECO:0007669"/>
    <property type="project" value="UniProtKB-UniRule"/>
</dbReference>
<dbReference type="PANTHER" id="PTHR13035:SF0">
    <property type="entry name" value="PROTEIN N-TERMINAL GLUTAMINE AMIDOHYDROLASE"/>
    <property type="match status" value="1"/>
</dbReference>
<evidence type="ECO:0000313" key="11">
    <source>
        <dbReference type="Proteomes" id="UP000194127"/>
    </source>
</evidence>
<keyword evidence="5 8" id="KW-0378">Hydrolase</keyword>
<evidence type="ECO:0000256" key="2">
    <source>
        <dbReference type="ARBA" id="ARBA00011245"/>
    </source>
</evidence>
<evidence type="ECO:0000256" key="8">
    <source>
        <dbReference type="RuleBase" id="RU367082"/>
    </source>
</evidence>
<dbReference type="Gene3D" id="3.10.620.10">
    <property type="entry name" value="Protein N-terminal glutamine amidohydrolase, alpha beta roll"/>
    <property type="match status" value="1"/>
</dbReference>
<evidence type="ECO:0000256" key="5">
    <source>
        <dbReference type="ARBA" id="ARBA00022801"/>
    </source>
</evidence>
<dbReference type="GO" id="GO:0005829">
    <property type="term" value="C:cytosol"/>
    <property type="evidence" value="ECO:0007669"/>
    <property type="project" value="TreeGrafter"/>
</dbReference>
<dbReference type="EC" id="3.5.1.122" evidence="3 8"/>
<gene>
    <name evidence="10" type="ORF">POSPLADRAFT_1135147</name>
</gene>
<sequence length="250" mass="27848">MQCSSRSPPPLPADSVYTSCYCEENVYLLAQALSSQAATDENGPWDLFVVFISNNGKTVALWNQKAHKDFIIWDYHVILALRPTTASRRIGTSEDTITDASEAWVYDFDTRLPVPCRWQGTLRTYSLNDWFLISFLFLTLFRVIHAAAYLDHFASDRSHMVSIRDPSDPVSPYSPYRAPPPTSSVLCGPKAKELGINNNLMDSYVSMTLPSRGHATPERADGIRGAGAELTYGQVMDVAGFVRWISGEKA</sequence>
<evidence type="ECO:0000256" key="4">
    <source>
        <dbReference type="ARBA" id="ARBA00021247"/>
    </source>
</evidence>
<evidence type="ECO:0000256" key="1">
    <source>
        <dbReference type="ARBA" id="ARBA00008985"/>
    </source>
</evidence>
<comment type="subunit">
    <text evidence="2 8">Monomer.</text>
</comment>
<evidence type="ECO:0000256" key="6">
    <source>
        <dbReference type="ARBA" id="ARBA00029677"/>
    </source>
</evidence>
<dbReference type="InterPro" id="IPR023128">
    <property type="entry name" value="Prot_N_Gln_amidohydro_ab_roll"/>
</dbReference>
<dbReference type="InterPro" id="IPR039733">
    <property type="entry name" value="NTAQ1"/>
</dbReference>
<dbReference type="GO" id="GO:0070773">
    <property type="term" value="F:protein-N-terminal glutamine amidohydrolase activity"/>
    <property type="evidence" value="ECO:0007669"/>
    <property type="project" value="UniProtKB-UniRule"/>
</dbReference>
<dbReference type="EMBL" id="KZ110593">
    <property type="protein sequence ID" value="OSX64757.1"/>
    <property type="molecule type" value="Genomic_DNA"/>
</dbReference>
<dbReference type="PANTHER" id="PTHR13035">
    <property type="entry name" value="PROTEIN N-TERMINAL GLUTAMINE AMIDOHYDROLASE"/>
    <property type="match status" value="1"/>
</dbReference>
<name>A0A1X6N7Z7_9APHY</name>
<dbReference type="Proteomes" id="UP000194127">
    <property type="component" value="Unassembled WGS sequence"/>
</dbReference>
<evidence type="ECO:0000256" key="7">
    <source>
        <dbReference type="ARBA" id="ARBA00048768"/>
    </source>
</evidence>
<dbReference type="OrthoDB" id="191192at2759"/>
<dbReference type="RefSeq" id="XP_024341551.1">
    <property type="nucleotide sequence ID" value="XM_024484551.1"/>
</dbReference>
<dbReference type="AlphaFoldDB" id="A0A1X6N7Z7"/>
<comment type="function">
    <text evidence="8">Mediates the side-chain deamidation of N-terminal glutamine residues to glutamate, an important step in N-end rule pathway of protein degradation. Conversion of the resulting N-terminal glutamine to glutamate renders the protein susceptible to arginylation, polyubiquitination and degradation as specified by the N-end rule. Does not act on substrates with internal or C-terminal glutamine and does not act on non-glutamine residues in any position.</text>
</comment>
<reference evidence="10 11" key="1">
    <citation type="submission" date="2017-04" db="EMBL/GenBank/DDBJ databases">
        <title>Genome Sequence of the Model Brown-Rot Fungus Postia placenta SB12.</title>
        <authorList>
            <consortium name="DOE Joint Genome Institute"/>
            <person name="Gaskell J."/>
            <person name="Kersten P."/>
            <person name="Larrondo L.F."/>
            <person name="Canessa P."/>
            <person name="Martinez D."/>
            <person name="Hibbett D."/>
            <person name="Schmoll M."/>
            <person name="Kubicek C.P."/>
            <person name="Martinez A.T."/>
            <person name="Yadav J."/>
            <person name="Master E."/>
            <person name="Magnuson J.K."/>
            <person name="James T."/>
            <person name="Yaver D."/>
            <person name="Berka R."/>
            <person name="Labutti K."/>
            <person name="Lipzen A."/>
            <person name="Aerts A."/>
            <person name="Barry K."/>
            <person name="Henrissat B."/>
            <person name="Blanchette R."/>
            <person name="Grigoriev I."/>
            <person name="Cullen D."/>
        </authorList>
    </citation>
    <scope>NUCLEOTIDE SEQUENCE [LARGE SCALE GENOMIC DNA]</scope>
    <source>
        <strain evidence="10 11">MAD-698-R-SB12</strain>
    </source>
</reference>
<dbReference type="Pfam" id="PF09764">
    <property type="entry name" value="Nt_Gln_amidase"/>
    <property type="match status" value="1"/>
</dbReference>
<comment type="catalytic activity">
    <reaction evidence="7 8">
        <text>N-terminal L-glutaminyl-[protein] + H2O = N-terminal L-glutamyl-[protein] + NH4(+)</text>
        <dbReference type="Rhea" id="RHEA:50680"/>
        <dbReference type="Rhea" id="RHEA-COMP:12668"/>
        <dbReference type="Rhea" id="RHEA-COMP:12777"/>
        <dbReference type="ChEBI" id="CHEBI:15377"/>
        <dbReference type="ChEBI" id="CHEBI:28938"/>
        <dbReference type="ChEBI" id="CHEBI:64721"/>
        <dbReference type="ChEBI" id="CHEBI:64722"/>
        <dbReference type="EC" id="3.5.1.122"/>
    </reaction>
</comment>
<dbReference type="InterPro" id="IPR037132">
    <property type="entry name" value="N_Gln_amidohydro_ab_roll_sf"/>
</dbReference>
<dbReference type="GeneID" id="36329500"/>
<proteinExistence type="inferred from homology"/>
<protein>
    <recommendedName>
        <fullName evidence="4 8">Protein N-terminal glutamine amidohydrolase</fullName>
        <ecNumber evidence="3 8">3.5.1.122</ecNumber>
    </recommendedName>
    <alternativeName>
        <fullName evidence="6 8">Protein NH2-terminal glutamine deamidase</fullName>
    </alternativeName>
</protein>
<accession>A0A1X6N7Z7</accession>
<dbReference type="GO" id="GO:0005634">
    <property type="term" value="C:nucleus"/>
    <property type="evidence" value="ECO:0007669"/>
    <property type="project" value="TreeGrafter"/>
</dbReference>
<evidence type="ECO:0000313" key="10">
    <source>
        <dbReference type="EMBL" id="OSX64757.1"/>
    </source>
</evidence>
<organism evidence="10 11">
    <name type="scientific">Postia placenta MAD-698-R-SB12</name>
    <dbReference type="NCBI Taxonomy" id="670580"/>
    <lineage>
        <taxon>Eukaryota</taxon>
        <taxon>Fungi</taxon>
        <taxon>Dikarya</taxon>
        <taxon>Basidiomycota</taxon>
        <taxon>Agaricomycotina</taxon>
        <taxon>Agaricomycetes</taxon>
        <taxon>Polyporales</taxon>
        <taxon>Adustoporiaceae</taxon>
        <taxon>Rhodonia</taxon>
    </lineage>
</organism>
<evidence type="ECO:0000256" key="3">
    <source>
        <dbReference type="ARBA" id="ARBA00012718"/>
    </source>
</evidence>
<keyword evidence="11" id="KW-1185">Reference proteome</keyword>
<feature type="domain" description="Protein N-terminal glutamine amidohydrolase alpha beta roll" evidence="9">
    <location>
        <begin position="17"/>
        <end position="240"/>
    </location>
</feature>
<evidence type="ECO:0000259" key="9">
    <source>
        <dbReference type="Pfam" id="PF09764"/>
    </source>
</evidence>